<dbReference type="EMBL" id="SRRZ01000060">
    <property type="protein sequence ID" value="NQE35643.1"/>
    <property type="molecule type" value="Genomic_DNA"/>
</dbReference>
<dbReference type="Pfam" id="PF00248">
    <property type="entry name" value="Aldo_ket_red"/>
    <property type="match status" value="1"/>
</dbReference>
<keyword evidence="4" id="KW-1185">Reference proteome</keyword>
<evidence type="ECO:0000259" key="2">
    <source>
        <dbReference type="Pfam" id="PF00248"/>
    </source>
</evidence>
<dbReference type="InterPro" id="IPR020471">
    <property type="entry name" value="AKR"/>
</dbReference>
<keyword evidence="1" id="KW-0732">Signal</keyword>
<dbReference type="PANTHER" id="PTHR43312">
    <property type="entry name" value="D-THREO-ALDOSE 1-DEHYDROGENASE"/>
    <property type="match status" value="1"/>
</dbReference>
<dbReference type="CDD" id="cd19100">
    <property type="entry name" value="AKR_unchar"/>
    <property type="match status" value="1"/>
</dbReference>
<dbReference type="PANTHER" id="PTHR43312:SF1">
    <property type="entry name" value="NADP-DEPENDENT OXIDOREDUCTASE DOMAIN-CONTAINING PROTEIN"/>
    <property type="match status" value="1"/>
</dbReference>
<dbReference type="RefSeq" id="WP_172189206.1">
    <property type="nucleotide sequence ID" value="NZ_CAWPPK010000275.1"/>
</dbReference>
<dbReference type="InterPro" id="IPR036812">
    <property type="entry name" value="NAD(P)_OxRdtase_dom_sf"/>
</dbReference>
<comment type="caution">
    <text evidence="3">The sequence shown here is derived from an EMBL/GenBank/DDBJ whole genome shotgun (WGS) entry which is preliminary data.</text>
</comment>
<dbReference type="SUPFAM" id="SSF51430">
    <property type="entry name" value="NAD(P)-linked oxidoreductase"/>
    <property type="match status" value="1"/>
</dbReference>
<gene>
    <name evidence="3" type="primary">pld1</name>
    <name evidence="3" type="ORF">E5S67_03378</name>
</gene>
<dbReference type="Proteomes" id="UP000702425">
    <property type="component" value="Unassembled WGS sequence"/>
</dbReference>
<feature type="signal peptide" evidence="1">
    <location>
        <begin position="1"/>
        <end position="24"/>
    </location>
</feature>
<sequence length="328" mass="36105">MTRKKTRRNFILSSIAVASGIAGAKAIEQQDREIAAAPNNQGAATVKMPERLLGNTGVKVPIFGLGGAGQTPLSQPGREAEAVAQIERAIELGIRYFDTAAEYGPSEENLGKVLPKYRSRLFLATKTSARDRDGAWKDLERSLKRLKTDRLDLWQLHHVSFQTELDQIFSTKGAIKAIEEAKQQKIIRFSGITGHHEPAIIAAGLQRYPFDTTLISLNAAEKHHPRSFVTSALPVAQAKNIGVIAMKIPAYGKLFQNGVLDGMHQAMGYTLSLPGVHCCVIAADSVKQLEENFKVAQAFKPLNKTEMAALEKRTAAAWQENTFFRQWT</sequence>
<dbReference type="InterPro" id="IPR023210">
    <property type="entry name" value="NADP_OxRdtase_dom"/>
</dbReference>
<dbReference type="EC" id="1.1.1.107" evidence="3"/>
<protein>
    <submittedName>
        <fullName evidence="3">Pyridoxal 4-dehydrogenase</fullName>
        <ecNumber evidence="3">1.1.1.107</ecNumber>
    </submittedName>
</protein>
<dbReference type="Gene3D" id="3.20.20.100">
    <property type="entry name" value="NADP-dependent oxidoreductase domain"/>
    <property type="match status" value="1"/>
</dbReference>
<keyword evidence="3" id="KW-0560">Oxidoreductase</keyword>
<feature type="chain" id="PRO_5045971894" evidence="1">
    <location>
        <begin position="25"/>
        <end position="328"/>
    </location>
</feature>
<dbReference type="GO" id="GO:0050235">
    <property type="term" value="F:pyridoxal 4-dehydrogenase activity"/>
    <property type="evidence" value="ECO:0007669"/>
    <property type="project" value="UniProtKB-EC"/>
</dbReference>
<name>A0ABX2D0H0_9CYAN</name>
<dbReference type="InterPro" id="IPR053135">
    <property type="entry name" value="AKR2_Oxidoreductase"/>
</dbReference>
<evidence type="ECO:0000256" key="1">
    <source>
        <dbReference type="SAM" id="SignalP"/>
    </source>
</evidence>
<organism evidence="3 4">
    <name type="scientific">Microcoleus asticus IPMA8</name>
    <dbReference type="NCBI Taxonomy" id="2563858"/>
    <lineage>
        <taxon>Bacteria</taxon>
        <taxon>Bacillati</taxon>
        <taxon>Cyanobacteriota</taxon>
        <taxon>Cyanophyceae</taxon>
        <taxon>Oscillatoriophycideae</taxon>
        <taxon>Oscillatoriales</taxon>
        <taxon>Microcoleaceae</taxon>
        <taxon>Microcoleus</taxon>
        <taxon>Microcoleus asticus</taxon>
    </lineage>
</organism>
<dbReference type="PRINTS" id="PR00069">
    <property type="entry name" value="ALDKETRDTASE"/>
</dbReference>
<evidence type="ECO:0000313" key="4">
    <source>
        <dbReference type="Proteomes" id="UP000702425"/>
    </source>
</evidence>
<accession>A0ABX2D0H0</accession>
<proteinExistence type="predicted"/>
<reference evidence="3 4" key="1">
    <citation type="journal article" date="2020" name="Sci. Rep.">
        <title>A novel cyanobacterial geosmin producer, revising GeoA distribution and dispersion patterns in Bacteria.</title>
        <authorList>
            <person name="Churro C."/>
            <person name="Semedo-Aguiar A.P."/>
            <person name="Silva A.D."/>
            <person name="Pereira-Leal J.B."/>
            <person name="Leite R.B."/>
        </authorList>
    </citation>
    <scope>NUCLEOTIDE SEQUENCE [LARGE SCALE GENOMIC DNA]</scope>
    <source>
        <strain evidence="3 4">IPMA8</strain>
    </source>
</reference>
<evidence type="ECO:0000313" key="3">
    <source>
        <dbReference type="EMBL" id="NQE35643.1"/>
    </source>
</evidence>
<feature type="domain" description="NADP-dependent oxidoreductase" evidence="2">
    <location>
        <begin position="64"/>
        <end position="257"/>
    </location>
</feature>